<keyword evidence="1" id="KW-0812">Transmembrane</keyword>
<keyword evidence="1" id="KW-0472">Membrane</keyword>
<evidence type="ECO:0000256" key="1">
    <source>
        <dbReference type="SAM" id="Phobius"/>
    </source>
</evidence>
<dbReference type="EMBL" id="BAABIG010000007">
    <property type="protein sequence ID" value="GAA4785636.1"/>
    <property type="molecule type" value="Genomic_DNA"/>
</dbReference>
<proteinExistence type="predicted"/>
<dbReference type="Proteomes" id="UP001501265">
    <property type="component" value="Unassembled WGS sequence"/>
</dbReference>
<reference evidence="3" key="1">
    <citation type="journal article" date="2019" name="Int. J. Syst. Evol. Microbiol.">
        <title>The Global Catalogue of Microorganisms (GCM) 10K type strain sequencing project: providing services to taxonomists for standard genome sequencing and annotation.</title>
        <authorList>
            <consortium name="The Broad Institute Genomics Platform"/>
            <consortium name="The Broad Institute Genome Sequencing Center for Infectious Disease"/>
            <person name="Wu L."/>
            <person name="Ma J."/>
        </authorList>
    </citation>
    <scope>NUCLEOTIDE SEQUENCE [LARGE SCALE GENOMIC DNA]</scope>
    <source>
        <strain evidence="3">JCM 18081</strain>
    </source>
</reference>
<keyword evidence="1" id="KW-1133">Transmembrane helix</keyword>
<feature type="transmembrane region" description="Helical" evidence="1">
    <location>
        <begin position="15"/>
        <end position="36"/>
    </location>
</feature>
<feature type="transmembrane region" description="Helical" evidence="1">
    <location>
        <begin position="94"/>
        <end position="113"/>
    </location>
</feature>
<gene>
    <name evidence="2" type="ORF">GCM10023220_06750</name>
</gene>
<comment type="caution">
    <text evidence="2">The sequence shown here is derived from an EMBL/GenBank/DDBJ whole genome shotgun (WGS) entry which is preliminary data.</text>
</comment>
<evidence type="ECO:0000313" key="2">
    <source>
        <dbReference type="EMBL" id="GAA4785636.1"/>
    </source>
</evidence>
<sequence>MVVTLPRTLEHGEALVPKLMALMDATVAGLPVALAIVPEALDVVHVIGMLAVSTMLPLFVAEKLAGDGVTVQTVEGTAEAGATAMAKAAAPAPATTAILVKGFFMTLGLSLWIDRQRGMTPEP</sequence>
<organism evidence="2 3">
    <name type="scientific">Streptomyces ziwulingensis</name>
    <dbReference type="NCBI Taxonomy" id="1045501"/>
    <lineage>
        <taxon>Bacteria</taxon>
        <taxon>Bacillati</taxon>
        <taxon>Actinomycetota</taxon>
        <taxon>Actinomycetes</taxon>
        <taxon>Kitasatosporales</taxon>
        <taxon>Streptomycetaceae</taxon>
        <taxon>Streptomyces</taxon>
    </lineage>
</organism>
<protein>
    <submittedName>
        <fullName evidence="2">Uncharacterized protein</fullName>
    </submittedName>
</protein>
<feature type="transmembrane region" description="Helical" evidence="1">
    <location>
        <begin position="43"/>
        <end position="61"/>
    </location>
</feature>
<accession>A0ABP9ASI7</accession>
<keyword evidence="3" id="KW-1185">Reference proteome</keyword>
<name>A0ABP9ASI7_9ACTN</name>
<evidence type="ECO:0000313" key="3">
    <source>
        <dbReference type="Proteomes" id="UP001501265"/>
    </source>
</evidence>